<dbReference type="EMBL" id="CP024962">
    <property type="protein sequence ID" value="ATZ16347.1"/>
    <property type="molecule type" value="Genomic_DNA"/>
</dbReference>
<keyword evidence="7" id="KW-1185">Reference proteome</keyword>
<dbReference type="PANTHER" id="PTHR43077">
    <property type="entry name" value="TRANSPORT PERMEASE YVFS-RELATED"/>
    <property type="match status" value="1"/>
</dbReference>
<dbReference type="AlphaFoldDB" id="A0A2K8NRD1"/>
<evidence type="ECO:0000313" key="6">
    <source>
        <dbReference type="EMBL" id="ATZ16347.1"/>
    </source>
</evidence>
<dbReference type="PANTHER" id="PTHR43077:SF5">
    <property type="entry name" value="PHAGE INFECTION PROTEIN"/>
    <property type="match status" value="1"/>
</dbReference>
<dbReference type="InterPro" id="IPR013525">
    <property type="entry name" value="ABC2_TM"/>
</dbReference>
<dbReference type="Proteomes" id="UP000232222">
    <property type="component" value="Chromosome"/>
</dbReference>
<keyword evidence="4" id="KW-0472">Membrane</keyword>
<accession>A0A2K8NRD1</accession>
<proteinExistence type="predicted"/>
<dbReference type="InterPro" id="IPR051328">
    <property type="entry name" value="T7SS_ABC-Transporter"/>
</dbReference>
<keyword evidence="2" id="KW-0812">Transmembrane</keyword>
<gene>
    <name evidence="6" type="ORF">EFREU_v1c03210</name>
</gene>
<protein>
    <recommendedName>
        <fullName evidence="5">ABC-2 type transporter transmembrane domain-containing protein</fullName>
    </recommendedName>
</protein>
<sequence>MKKNLPPYKRIGAWFKTLWLCYITEIQDRILMSRKRIIKFIGISLVPIIYGVVCMVAFWNPISNIGKAPMAIMDLDHKIILVKHFDNSSDSSTLEDENVLPTYKLGALINPNGPGEENTDFGTDEEIFDYVQKIQNGEAPQQLRINSDPSNPITYSADNTDLAITSLWDVFKAMLLPKTNEAIPDTEYTFKTAKIGGEIALTNIHYLKNSSEIKDQWQGSRYYVQAKIPKDFSASFFGWLGTVINHWPAQDNLVGDQPHDWKEILKPLEFWTTFERNFIFGYYMQTFETFASGLIYKAIPNLFTSFLTGDLMNKLLINGEDLKDLNDPAVNPEIPGFNVNDNYFMLRTGKADSSGGSTDINWIANHENLTPYSLFGALEKDGKYEKGKVGGQLLKSFQNIDDLKTSGVINIIKKVLPGASADLVEFIVNTISKLLDDVKDNEMVNATLYQIVTGQWNYNGPGTENKSDLVQADLQDELNSRLWDFFADMGFNTGDPVELHKQLTIFPTDDNLTGSQFAINGVGNEQEFNTQINSFMENNPNTFHGLIGLDKWPAAIAGKLVDNLTGDIRPRDLLKWTIQGSKNSLYGIGLGQFFLVIGLWIGVLMQTFVFDRAKRVTKATASQWYLSKTMLMGTVVILQATIEIWVAYACGFHQIGASAMCFLWLWFMASGLMFVFIIQGLWFSVKDETIGKFMAIIIMVLSLAAGGGTFPAFAQFGFFHAISYIVPFTYVLRGTGAIIYGVSLNGTTPMTTNVILSNWAPYFLFIAIFLFIGLGIGAPHRYKEMNWGSYRGYKVTNALLALGQNPDKMGFRVVKFVKANGKKVYRYNWDALKPGFDMPLYLKCRQMYPFEGRFKWWEKKHHDVVQRPNWSDEDIMSRNE</sequence>
<keyword evidence="3" id="KW-1133">Transmembrane helix</keyword>
<evidence type="ECO:0000256" key="1">
    <source>
        <dbReference type="ARBA" id="ARBA00004141"/>
    </source>
</evidence>
<organism evidence="6 7">
    <name type="scientific">Entomoplasma freundtii</name>
    <dbReference type="NCBI Taxonomy" id="74700"/>
    <lineage>
        <taxon>Bacteria</taxon>
        <taxon>Bacillati</taxon>
        <taxon>Mycoplasmatota</taxon>
        <taxon>Mollicutes</taxon>
        <taxon>Entomoplasmatales</taxon>
        <taxon>Entomoplasmataceae</taxon>
        <taxon>Entomoplasma</taxon>
    </lineage>
</organism>
<evidence type="ECO:0000256" key="3">
    <source>
        <dbReference type="ARBA" id="ARBA00022989"/>
    </source>
</evidence>
<dbReference type="OrthoDB" id="391536at2"/>
<comment type="subcellular location">
    <subcellularLocation>
        <location evidence="1">Membrane</location>
        <topology evidence="1">Multi-pass membrane protein</topology>
    </subcellularLocation>
</comment>
<dbReference type="GO" id="GO:0016020">
    <property type="term" value="C:membrane"/>
    <property type="evidence" value="ECO:0007669"/>
    <property type="project" value="UniProtKB-SubCell"/>
</dbReference>
<evidence type="ECO:0000259" key="5">
    <source>
        <dbReference type="Pfam" id="PF12698"/>
    </source>
</evidence>
<dbReference type="Pfam" id="PF12698">
    <property type="entry name" value="ABC2_membrane_3"/>
    <property type="match status" value="1"/>
</dbReference>
<feature type="domain" description="ABC-2 type transporter transmembrane" evidence="5">
    <location>
        <begin position="580"/>
        <end position="773"/>
    </location>
</feature>
<dbReference type="GO" id="GO:0140359">
    <property type="term" value="F:ABC-type transporter activity"/>
    <property type="evidence" value="ECO:0007669"/>
    <property type="project" value="InterPro"/>
</dbReference>
<evidence type="ECO:0000256" key="4">
    <source>
        <dbReference type="ARBA" id="ARBA00023136"/>
    </source>
</evidence>
<reference evidence="6 7" key="1">
    <citation type="submission" date="2017-11" db="EMBL/GenBank/DDBJ databases">
        <title>Genome sequence of Entomoplasma freundtii BARC 318 (ATCC 51999).</title>
        <authorList>
            <person name="Lo W.-S."/>
            <person name="Gasparich G.E."/>
            <person name="Kuo C.-H."/>
        </authorList>
    </citation>
    <scope>NUCLEOTIDE SEQUENCE [LARGE SCALE GENOMIC DNA]</scope>
    <source>
        <strain evidence="6 7">BARC 318</strain>
    </source>
</reference>
<dbReference type="KEGG" id="efr:EFREU_v1c03210"/>
<name>A0A2K8NRD1_9MOLU</name>
<evidence type="ECO:0000256" key="2">
    <source>
        <dbReference type="ARBA" id="ARBA00022692"/>
    </source>
</evidence>
<dbReference type="RefSeq" id="WP_100609298.1">
    <property type="nucleotide sequence ID" value="NZ_CP024962.1"/>
</dbReference>
<evidence type="ECO:0000313" key="7">
    <source>
        <dbReference type="Proteomes" id="UP000232222"/>
    </source>
</evidence>